<name>A0A0K0F2U7_STRVS</name>
<sequence>MGNLLGKPRYPIKENSIENQQHPQNVVFNCNELTNIIYDQLSNPVDKLNFKLTCKHFYNVIRNKVSFVEDSLLNENSSDEYDFHAQGSHYSLRNNILNIQLHFGNILLQSNFDLLVQKIKNNINKVGKLRIQFGWFNCVHALERLDIFHNIKILEFTRFPLQQMHMLTFKYLKSLQPHTIILDCSLFDFYDKDNSVNDKWHFPRGMKNLSIKCTGKYWYKLLLDGLLEFKPNELDTLELILNDCYDTYLNSSNKLHKISEYFKKVNIIYNGVYIIEKFYKFVESFTKNDYTSKFNINLQVEIYDDFWDIAPSSVCRKIELLWIFYFIEANRKFDNNIEIICSNLYKMHNLKTLVIDFNMFRSGRSFREMVCALNKNLKNIQINGCQNFKLSHLKFMAKHFKNIEILSLHEVRSGSTTISKILRLFPSIKILEVFFAKSFQSSKVLEFFKGDKDENGSYQFKWPNIKCLNIFTYYPEPVEFDEFRMVEKRIPRKSGQLIIGKDKYQINYGNEKDLLRITLQSYSGCWNYLKVFMNKHFFDNIPISFYKNILMEPNNFTLRYEVENLNLIDLTNALQV</sequence>
<keyword evidence="1" id="KW-1185">Reference proteome</keyword>
<dbReference type="Proteomes" id="UP000035680">
    <property type="component" value="Unassembled WGS sequence"/>
</dbReference>
<reference evidence="2" key="2">
    <citation type="submission" date="2015-08" db="UniProtKB">
        <authorList>
            <consortium name="WormBaseParasite"/>
        </authorList>
    </citation>
    <scope>IDENTIFICATION</scope>
</reference>
<dbReference type="InterPro" id="IPR032675">
    <property type="entry name" value="LRR_dom_sf"/>
</dbReference>
<evidence type="ECO:0000313" key="1">
    <source>
        <dbReference type="Proteomes" id="UP000035680"/>
    </source>
</evidence>
<dbReference type="AlphaFoldDB" id="A0A0K0F2U7"/>
<accession>A0A0K0F2U7</accession>
<organism evidence="1 2">
    <name type="scientific">Strongyloides venezuelensis</name>
    <name type="common">Threadworm</name>
    <dbReference type="NCBI Taxonomy" id="75913"/>
    <lineage>
        <taxon>Eukaryota</taxon>
        <taxon>Metazoa</taxon>
        <taxon>Ecdysozoa</taxon>
        <taxon>Nematoda</taxon>
        <taxon>Chromadorea</taxon>
        <taxon>Rhabditida</taxon>
        <taxon>Tylenchina</taxon>
        <taxon>Panagrolaimomorpha</taxon>
        <taxon>Strongyloidoidea</taxon>
        <taxon>Strongyloididae</taxon>
        <taxon>Strongyloides</taxon>
    </lineage>
</organism>
<dbReference type="Gene3D" id="3.80.10.10">
    <property type="entry name" value="Ribonuclease Inhibitor"/>
    <property type="match status" value="1"/>
</dbReference>
<dbReference type="WBParaSite" id="SVE_0312700.1">
    <property type="protein sequence ID" value="SVE_0312700.1"/>
    <property type="gene ID" value="SVE_0312700"/>
</dbReference>
<proteinExistence type="predicted"/>
<protein>
    <submittedName>
        <fullName evidence="2">F-box domain-containing protein</fullName>
    </submittedName>
</protein>
<reference evidence="1" key="1">
    <citation type="submission" date="2014-07" db="EMBL/GenBank/DDBJ databases">
        <authorList>
            <person name="Martin A.A"/>
            <person name="De Silva N."/>
        </authorList>
    </citation>
    <scope>NUCLEOTIDE SEQUENCE</scope>
</reference>
<evidence type="ECO:0000313" key="2">
    <source>
        <dbReference type="WBParaSite" id="SVE_0312700.1"/>
    </source>
</evidence>